<sequence>MKRLSARQVSLCYYGMEYDALAKLFRQYLEDHHLTNDDLFSYSYLNYPINMIRYSEAEGEYLVVASVMRYLLIDLYKRLFLPKRLRMQETLRRLHSERFT</sequence>
<evidence type="ECO:0000313" key="1">
    <source>
        <dbReference type="EMBL" id="QBO63943.1"/>
    </source>
</evidence>
<keyword evidence="2" id="KW-1185">Reference proteome</keyword>
<organism evidence="1 2">
    <name type="scientific">Escherichia phage vB_EcoM_Goslar</name>
    <dbReference type="NCBI Taxonomy" id="2502409"/>
    <lineage>
        <taxon>Viruses</taxon>
        <taxon>Duplodnaviria</taxon>
        <taxon>Heunggongvirae</taxon>
        <taxon>Uroviricota</taxon>
        <taxon>Caudoviricetes</taxon>
        <taxon>Chimalliviridae</taxon>
        <taxon>Goslarvirus</taxon>
        <taxon>Goslarvirus goslar</taxon>
    </lineage>
</organism>
<dbReference type="EMBL" id="MK327938">
    <property type="protein sequence ID" value="QBO63943.1"/>
    <property type="molecule type" value="Genomic_DNA"/>
</dbReference>
<gene>
    <name evidence="1" type="ORF">Goslar_00150</name>
</gene>
<name>A0A482GH19_BPGOS</name>
<organismHost>
    <name type="scientific">Escherichia coli</name>
    <dbReference type="NCBI Taxonomy" id="562"/>
</organismHost>
<accession>A0A482GH19</accession>
<reference evidence="1 2" key="1">
    <citation type="submission" date="2018-12" db="EMBL/GenBank/DDBJ databases">
        <title>Still something new to discover - new insights into E. coli phage diversity and taxonomy.</title>
        <authorList>
            <person name="Korf I.H.E."/>
            <person name="Adriaennsens E."/>
            <person name="Dreiseikelmann B."/>
            <person name="Kropinski A."/>
            <person name="Nimtz M."/>
            <person name="Meier-Kolthoff J.P."/>
            <person name="Rohde M."/>
            <person name="van Raaij M."/>
            <person name="Wittmann J."/>
        </authorList>
    </citation>
    <scope>NUCLEOTIDE SEQUENCE [LARGE SCALE GENOMIC DNA]</scope>
</reference>
<evidence type="ECO:0000313" key="2">
    <source>
        <dbReference type="Proteomes" id="UP000294673"/>
    </source>
</evidence>
<dbReference type="Proteomes" id="UP000294673">
    <property type="component" value="Segment"/>
</dbReference>
<protein>
    <submittedName>
        <fullName evidence="1">Uncharacterized protein</fullName>
    </submittedName>
</protein>
<proteinExistence type="predicted"/>